<name>A0A9W4K836_9EURO</name>
<evidence type="ECO:0000313" key="1">
    <source>
        <dbReference type="EMBL" id="CAG8888500.1"/>
    </source>
</evidence>
<accession>A0A9W4K836</accession>
<evidence type="ECO:0000313" key="2">
    <source>
        <dbReference type="Proteomes" id="UP001154252"/>
    </source>
</evidence>
<proteinExistence type="predicted"/>
<organism evidence="1 2">
    <name type="scientific">Penicillium egyptiacum</name>
    <dbReference type="NCBI Taxonomy" id="1303716"/>
    <lineage>
        <taxon>Eukaryota</taxon>
        <taxon>Fungi</taxon>
        <taxon>Dikarya</taxon>
        <taxon>Ascomycota</taxon>
        <taxon>Pezizomycotina</taxon>
        <taxon>Eurotiomycetes</taxon>
        <taxon>Eurotiomycetidae</taxon>
        <taxon>Eurotiales</taxon>
        <taxon>Aspergillaceae</taxon>
        <taxon>Penicillium</taxon>
    </lineage>
</organism>
<dbReference type="EMBL" id="CAJVRC010000839">
    <property type="protein sequence ID" value="CAG8888500.1"/>
    <property type="molecule type" value="Genomic_DNA"/>
</dbReference>
<dbReference type="AlphaFoldDB" id="A0A9W4K836"/>
<gene>
    <name evidence="1" type="ORF">PEGY_LOCUS1642</name>
</gene>
<protein>
    <submittedName>
        <fullName evidence="1">Uncharacterized protein</fullName>
    </submittedName>
</protein>
<sequence>MCLFVETHYSNCKHTCFELYLFCREILHQLNRINDPEQLRDYALPFDPDCPTCQPYTVTSGSMAESNRPQQQFDQRAPSMQQIGQLPLLRFPPPTIALPGVSMEHTHNQSQHGPQMVMPGHQNQLFNGSPMQYPHAQGQQLLSQQSAAQPPIPGLTYIQGSAPASTIKPTTLRPDLNYLSAISESNIVHQMMDLVESCPNCTTKAV</sequence>
<dbReference type="Proteomes" id="UP001154252">
    <property type="component" value="Unassembled WGS sequence"/>
</dbReference>
<reference evidence="1" key="1">
    <citation type="submission" date="2021-07" db="EMBL/GenBank/DDBJ databases">
        <authorList>
            <person name="Branca A.L. A."/>
        </authorList>
    </citation>
    <scope>NUCLEOTIDE SEQUENCE</scope>
</reference>
<dbReference type="OrthoDB" id="4508307at2759"/>
<keyword evidence="2" id="KW-1185">Reference proteome</keyword>
<comment type="caution">
    <text evidence="1">The sequence shown here is derived from an EMBL/GenBank/DDBJ whole genome shotgun (WGS) entry which is preliminary data.</text>
</comment>